<accession>A0A8J7WKJ5</accession>
<evidence type="ECO:0000313" key="3">
    <source>
        <dbReference type="Proteomes" id="UP000677913"/>
    </source>
</evidence>
<comment type="caution">
    <text evidence="2">The sequence shown here is derived from an EMBL/GenBank/DDBJ whole genome shotgun (WGS) entry which is preliminary data.</text>
</comment>
<feature type="region of interest" description="Disordered" evidence="1">
    <location>
        <begin position="191"/>
        <end position="210"/>
    </location>
</feature>
<name>A0A8J7WKJ5_9ACTN</name>
<dbReference type="AlphaFoldDB" id="A0A8J7WKJ5"/>
<proteinExistence type="predicted"/>
<dbReference type="RefSeq" id="WP_211468234.1">
    <property type="nucleotide sequence ID" value="NZ_JAGSXH010000039.1"/>
</dbReference>
<dbReference type="Proteomes" id="UP000677913">
    <property type="component" value="Unassembled WGS sequence"/>
</dbReference>
<gene>
    <name evidence="2" type="ORF">KGA66_13195</name>
</gene>
<evidence type="ECO:0008006" key="4">
    <source>
        <dbReference type="Google" id="ProtNLM"/>
    </source>
</evidence>
<dbReference type="EMBL" id="JAGSXH010000039">
    <property type="protein sequence ID" value="MBS2964006.1"/>
    <property type="molecule type" value="Genomic_DNA"/>
</dbReference>
<reference evidence="2" key="1">
    <citation type="submission" date="2021-04" db="EMBL/GenBank/DDBJ databases">
        <title>Genome based classification of Actinospica acidithermotolerans sp. nov., an actinobacterium isolated from an Indonesian hot spring.</title>
        <authorList>
            <person name="Kusuma A.B."/>
            <person name="Putra K.E."/>
            <person name="Nafisah S."/>
            <person name="Loh J."/>
            <person name="Nouioui I."/>
            <person name="Goodfellow M."/>
        </authorList>
    </citation>
    <scope>NUCLEOTIDE SEQUENCE</scope>
    <source>
        <strain evidence="2">DSM 45618</strain>
    </source>
</reference>
<sequence length="210" mass="21852">MRGLISEQEPGVLGVAAALRQAIPAVYQEDPLFMDLCAAFDEVIAPLVTAVDCFDAYLDPYLAPEDFLPWLADLVGCRGAVRQGAAAERAQIAAAVRDHALRGTPSGVREAAARAAGVPVEQVELDDPGGTRWSTVPGGADSGWPRTAPRVRVRVGEQDAQAARSAVRAAIEEAAGVHCAIAVDVAEAGAAPNRRARPQGARTYGGTSES</sequence>
<protein>
    <recommendedName>
        <fullName evidence="4">Phage tail protein</fullName>
    </recommendedName>
</protein>
<evidence type="ECO:0000313" key="2">
    <source>
        <dbReference type="EMBL" id="MBS2964006.1"/>
    </source>
</evidence>
<dbReference type="NCBIfam" id="TIGR02242">
    <property type="entry name" value="tail_TIGR02242"/>
    <property type="match status" value="1"/>
</dbReference>
<organism evidence="2 3">
    <name type="scientific">Actinocrinis puniceicyclus</name>
    <dbReference type="NCBI Taxonomy" id="977794"/>
    <lineage>
        <taxon>Bacteria</taxon>
        <taxon>Bacillati</taxon>
        <taxon>Actinomycetota</taxon>
        <taxon>Actinomycetes</taxon>
        <taxon>Catenulisporales</taxon>
        <taxon>Actinospicaceae</taxon>
        <taxon>Actinocrinis</taxon>
    </lineage>
</organism>
<keyword evidence="3" id="KW-1185">Reference proteome</keyword>
<dbReference type="InterPro" id="IPR011748">
    <property type="entry name" value="Unchr_phage_tail-like"/>
</dbReference>
<dbReference type="Pfam" id="PF09684">
    <property type="entry name" value="Tail_P2_I"/>
    <property type="match status" value="1"/>
</dbReference>
<evidence type="ECO:0000256" key="1">
    <source>
        <dbReference type="SAM" id="MobiDB-lite"/>
    </source>
</evidence>
<dbReference type="InterPro" id="IPR006521">
    <property type="entry name" value="Tail_protein_I"/>
</dbReference>